<evidence type="ECO:0000259" key="2">
    <source>
        <dbReference type="Pfam" id="PF07853"/>
    </source>
</evidence>
<accession>A0ABT2SK27</accession>
<proteinExistence type="predicted"/>
<dbReference type="Pfam" id="PF13630">
    <property type="entry name" value="SdpI"/>
    <property type="match status" value="1"/>
</dbReference>
<dbReference type="EMBL" id="JAOQKE010000004">
    <property type="protein sequence ID" value="MCU6724842.1"/>
    <property type="molecule type" value="Genomic_DNA"/>
</dbReference>
<feature type="transmembrane region" description="Helical" evidence="1">
    <location>
        <begin position="166"/>
        <end position="183"/>
    </location>
</feature>
<evidence type="ECO:0000256" key="1">
    <source>
        <dbReference type="SAM" id="Phobius"/>
    </source>
</evidence>
<dbReference type="InterPro" id="IPR025962">
    <property type="entry name" value="SdpI/YhfL"/>
</dbReference>
<keyword evidence="1" id="KW-0812">Transmembrane</keyword>
<dbReference type="Proteomes" id="UP001652338">
    <property type="component" value="Unassembled WGS sequence"/>
</dbReference>
<keyword evidence="1" id="KW-1133">Transmembrane helix</keyword>
<dbReference type="PANTHER" id="PTHR37810">
    <property type="entry name" value="IMMUNITY PROTEIN SDPI"/>
    <property type="match status" value="1"/>
</dbReference>
<feature type="transmembrane region" description="Helical" evidence="1">
    <location>
        <begin position="189"/>
        <end position="209"/>
    </location>
</feature>
<dbReference type="PIRSF" id="PIRSF038959">
    <property type="entry name" value="SdpI"/>
    <property type="match status" value="1"/>
</dbReference>
<name>A0ABT2SK27_9FIRM</name>
<feature type="transmembrane region" description="Helical" evidence="1">
    <location>
        <begin position="12"/>
        <end position="30"/>
    </location>
</feature>
<feature type="transmembrane region" description="Helical" evidence="1">
    <location>
        <begin position="88"/>
        <end position="110"/>
    </location>
</feature>
<keyword evidence="4" id="KW-1185">Reference proteome</keyword>
<keyword evidence="1" id="KW-0472">Membrane</keyword>
<evidence type="ECO:0000313" key="4">
    <source>
        <dbReference type="Proteomes" id="UP001652338"/>
    </source>
</evidence>
<sequence length="213" mass="23982">MLNMIKKYKWSLLFGSLLSLSPILIGLLLWNKLPAQIPTHFSTGNVPDGWSNKSTAVFGLPAFLLVLMWFCILITSADPKRQNISSKLIRALIWFMAVLSPAVVCSSYAIALGIHVNISMIVYLIIGVMFLIIGNYLTKVKQNYTAGIRIPWTLYSEENWNRTHRISAWTFVIAGIAMIVNAFVDSDIILFTIIIALLAIPYGYSFFLYRKGI</sequence>
<evidence type="ECO:0000313" key="3">
    <source>
        <dbReference type="EMBL" id="MCU6724842.1"/>
    </source>
</evidence>
<dbReference type="InterPro" id="IPR026272">
    <property type="entry name" value="SdpI"/>
</dbReference>
<organism evidence="3 4">
    <name type="scientific">Muricoprocola aceti</name>
    <dbReference type="NCBI Taxonomy" id="2981772"/>
    <lineage>
        <taxon>Bacteria</taxon>
        <taxon>Bacillati</taxon>
        <taxon>Bacillota</taxon>
        <taxon>Clostridia</taxon>
        <taxon>Lachnospirales</taxon>
        <taxon>Lachnospiraceae</taxon>
        <taxon>Muricoprocola</taxon>
    </lineage>
</organism>
<dbReference type="RefSeq" id="WP_256296925.1">
    <property type="nucleotide sequence ID" value="NZ_JAOQKE010000004.1"/>
</dbReference>
<gene>
    <name evidence="3" type="ORF">OCV47_05675</name>
</gene>
<dbReference type="InterPro" id="IPR012867">
    <property type="entry name" value="DUF1648"/>
</dbReference>
<dbReference type="Pfam" id="PF07853">
    <property type="entry name" value="DUF1648"/>
    <property type="match status" value="1"/>
</dbReference>
<reference evidence="3 4" key="1">
    <citation type="journal article" date="2021" name="ISME Commun">
        <title>Automated analysis of genomic sequences facilitates high-throughput and comprehensive description of bacteria.</title>
        <authorList>
            <person name="Hitch T.C.A."/>
        </authorList>
    </citation>
    <scope>NUCLEOTIDE SEQUENCE [LARGE SCALE GENOMIC DNA]</scope>
    <source>
        <strain evidence="3 4">Sanger_29</strain>
    </source>
</reference>
<feature type="transmembrane region" description="Helical" evidence="1">
    <location>
        <begin position="56"/>
        <end position="76"/>
    </location>
</feature>
<protein>
    <submittedName>
        <fullName evidence="3">SdpI family protein</fullName>
    </submittedName>
</protein>
<dbReference type="PANTHER" id="PTHR37810:SF5">
    <property type="entry name" value="IMMUNITY PROTEIN SDPI"/>
    <property type="match status" value="1"/>
</dbReference>
<feature type="transmembrane region" description="Helical" evidence="1">
    <location>
        <begin position="116"/>
        <end position="137"/>
    </location>
</feature>
<feature type="domain" description="DUF1648" evidence="2">
    <location>
        <begin position="18"/>
        <end position="64"/>
    </location>
</feature>
<comment type="caution">
    <text evidence="3">The sequence shown here is derived from an EMBL/GenBank/DDBJ whole genome shotgun (WGS) entry which is preliminary data.</text>
</comment>